<dbReference type="OrthoDB" id="33716at10239"/>
<dbReference type="EMBL" id="KC460990">
    <property type="protein sequence ID" value="AGN89458.1"/>
    <property type="molecule type" value="Genomic_DNA"/>
</dbReference>
<dbReference type="Proteomes" id="UP000014420">
    <property type="component" value="Segment"/>
</dbReference>
<protein>
    <recommendedName>
        <fullName evidence="4">DUF669 domain-containing protein</fullName>
    </recommendedName>
</protein>
<sequence length="185" mass="20435">MSEFFIGVATEDDIQFDGFFDGQQKLIPEGTELEVVVIDGFNGIEEGKAIQTCFVQVAVTTPGEFLGQKYKYNAKIYDMDAAKRDRALKNLTLLDTQAGSPLGKGRLPLTTENIQEHWVGASNARVKMGVFQPEADDRNPDPRPSNYIQGFGFLREKLPQHNVQKSSDADGTAKQAAATDEEVDF</sequence>
<organism evidence="2 3">
    <name type="scientific">Serratia phage Eta</name>
    <dbReference type="NCBI Taxonomy" id="1282995"/>
    <lineage>
        <taxon>Viruses</taxon>
        <taxon>Duplodnaviria</taxon>
        <taxon>Heunggongvirae</taxon>
        <taxon>Uroviricota</taxon>
        <taxon>Caudoviricetes</taxon>
        <taxon>Sarkviridae</taxon>
        <taxon>Seretavirus</taxon>
        <taxon>Seretavirus eta</taxon>
    </lineage>
</organism>
<evidence type="ECO:0000313" key="3">
    <source>
        <dbReference type="Proteomes" id="UP000014420"/>
    </source>
</evidence>
<accession>R9VWB0</accession>
<proteinExistence type="predicted"/>
<evidence type="ECO:0000256" key="1">
    <source>
        <dbReference type="SAM" id="MobiDB-lite"/>
    </source>
</evidence>
<dbReference type="RefSeq" id="YP_008130296.1">
    <property type="nucleotide sequence ID" value="NC_021563.1"/>
</dbReference>
<dbReference type="GeneID" id="15957238"/>
<reference evidence="2 3" key="1">
    <citation type="journal article" date="2014" name="Virol. J.">
        <title>The genome and proteome of Serratia bacteriophage ? which forms unstable lysogens.</title>
        <authorList>
            <person name="Denyes J.M."/>
            <person name="Krell P.J."/>
            <person name="Manderville R.A."/>
            <person name="Ackermann H.W."/>
            <person name="She Y.M."/>
            <person name="Kropinski A.M."/>
        </authorList>
    </citation>
    <scope>NUCLEOTIDE SEQUENCE [LARGE SCALE GENOMIC DNA]</scope>
</reference>
<name>R9VWB0_9CAUD</name>
<gene>
    <name evidence="2" type="ORF">Eta_0012</name>
</gene>
<evidence type="ECO:0000313" key="2">
    <source>
        <dbReference type="EMBL" id="AGN89458.1"/>
    </source>
</evidence>
<feature type="region of interest" description="Disordered" evidence="1">
    <location>
        <begin position="159"/>
        <end position="185"/>
    </location>
</feature>
<dbReference type="KEGG" id="vg:15957238"/>
<evidence type="ECO:0008006" key="4">
    <source>
        <dbReference type="Google" id="ProtNLM"/>
    </source>
</evidence>
<keyword evidence="3" id="KW-1185">Reference proteome</keyword>